<dbReference type="EMBL" id="GGEC01009091">
    <property type="protein sequence ID" value="MBW89574.1"/>
    <property type="molecule type" value="Transcribed_RNA"/>
</dbReference>
<feature type="region of interest" description="Disordered" evidence="1">
    <location>
        <begin position="1"/>
        <end position="43"/>
    </location>
</feature>
<accession>A0A2P2J7W6</accession>
<evidence type="ECO:0000313" key="2">
    <source>
        <dbReference type="EMBL" id="MBW89574.1"/>
    </source>
</evidence>
<dbReference type="AlphaFoldDB" id="A0A2P2J7W6"/>
<sequence length="78" mass="8675">MISHYRNKLEPPSKEMTQIHSLVPHIDKRNSNCSSPPQPSSSNIFQNTIVILKIPPFVKSTRSLSTNSIPSSKGTCIK</sequence>
<evidence type="ECO:0000313" key="3">
    <source>
        <dbReference type="EMBL" id="MBW89576.1"/>
    </source>
</evidence>
<organism evidence="3">
    <name type="scientific">Rhizophora mucronata</name>
    <name type="common">Asiatic mangrove</name>
    <dbReference type="NCBI Taxonomy" id="61149"/>
    <lineage>
        <taxon>Eukaryota</taxon>
        <taxon>Viridiplantae</taxon>
        <taxon>Streptophyta</taxon>
        <taxon>Embryophyta</taxon>
        <taxon>Tracheophyta</taxon>
        <taxon>Spermatophyta</taxon>
        <taxon>Magnoliopsida</taxon>
        <taxon>eudicotyledons</taxon>
        <taxon>Gunneridae</taxon>
        <taxon>Pentapetalae</taxon>
        <taxon>rosids</taxon>
        <taxon>fabids</taxon>
        <taxon>Malpighiales</taxon>
        <taxon>Rhizophoraceae</taxon>
        <taxon>Rhizophora</taxon>
    </lineage>
</organism>
<proteinExistence type="predicted"/>
<name>A0A2P2J7W6_RHIMU</name>
<evidence type="ECO:0000256" key="1">
    <source>
        <dbReference type="SAM" id="MobiDB-lite"/>
    </source>
</evidence>
<feature type="compositionally biased region" description="Low complexity" evidence="1">
    <location>
        <begin position="31"/>
        <end position="43"/>
    </location>
</feature>
<protein>
    <submittedName>
        <fullName evidence="2">Uncharacterized protein MANES_02G082700</fullName>
    </submittedName>
</protein>
<dbReference type="EMBL" id="GGEC01009093">
    <property type="protein sequence ID" value="MBW89576.1"/>
    <property type="molecule type" value="Transcribed_RNA"/>
</dbReference>
<reference evidence="3" key="1">
    <citation type="submission" date="2018-02" db="EMBL/GenBank/DDBJ databases">
        <title>Rhizophora mucronata_Transcriptome.</title>
        <authorList>
            <person name="Meera S.P."/>
            <person name="Sreeshan A."/>
            <person name="Augustine A."/>
        </authorList>
    </citation>
    <scope>NUCLEOTIDE SEQUENCE</scope>
    <source>
        <tissue evidence="3">Leaf</tissue>
    </source>
</reference>